<proteinExistence type="predicted"/>
<feature type="compositionally biased region" description="Acidic residues" evidence="1">
    <location>
        <begin position="26"/>
        <end position="36"/>
    </location>
</feature>
<evidence type="ECO:0000256" key="1">
    <source>
        <dbReference type="SAM" id="MobiDB-lite"/>
    </source>
</evidence>
<feature type="region of interest" description="Disordered" evidence="1">
    <location>
        <begin position="21"/>
        <end position="75"/>
    </location>
</feature>
<dbReference type="EMBL" id="OW152815">
    <property type="protein sequence ID" value="CAH2062913.1"/>
    <property type="molecule type" value="Genomic_DNA"/>
</dbReference>
<keyword evidence="3" id="KW-1185">Reference proteome</keyword>
<organism evidence="2 3">
    <name type="scientific">Iphiclides podalirius</name>
    <name type="common">scarce swallowtail</name>
    <dbReference type="NCBI Taxonomy" id="110791"/>
    <lineage>
        <taxon>Eukaryota</taxon>
        <taxon>Metazoa</taxon>
        <taxon>Ecdysozoa</taxon>
        <taxon>Arthropoda</taxon>
        <taxon>Hexapoda</taxon>
        <taxon>Insecta</taxon>
        <taxon>Pterygota</taxon>
        <taxon>Neoptera</taxon>
        <taxon>Endopterygota</taxon>
        <taxon>Lepidoptera</taxon>
        <taxon>Glossata</taxon>
        <taxon>Ditrysia</taxon>
        <taxon>Papilionoidea</taxon>
        <taxon>Papilionidae</taxon>
        <taxon>Papilioninae</taxon>
        <taxon>Iphiclides</taxon>
    </lineage>
</organism>
<evidence type="ECO:0000313" key="3">
    <source>
        <dbReference type="Proteomes" id="UP000837857"/>
    </source>
</evidence>
<feature type="compositionally biased region" description="Basic and acidic residues" evidence="1">
    <location>
        <begin position="143"/>
        <end position="157"/>
    </location>
</feature>
<reference evidence="2" key="1">
    <citation type="submission" date="2022-03" db="EMBL/GenBank/DDBJ databases">
        <authorList>
            <person name="Martin H S."/>
        </authorList>
    </citation>
    <scope>NUCLEOTIDE SEQUENCE</scope>
</reference>
<dbReference type="Proteomes" id="UP000837857">
    <property type="component" value="Chromosome 3"/>
</dbReference>
<accession>A0ABN8ITC8</accession>
<sequence>MADKWESPDDGKNSTKLQFKIKNEPMDSDLPEEDDVPPAFGPAALGLHRVGTKLPPKPAPSEPVQKLNARGMPARIRKKNRFIFVDDFVNTSPPRQSPKRTPKALAKTPNKPSSAKKQKSPIKAQKTIEKYEEKPATPGNQSPDRKSGHRIDSEGAAKFDVGAEVLESGCA</sequence>
<feature type="compositionally biased region" description="Basic and acidic residues" evidence="1">
    <location>
        <begin position="126"/>
        <end position="135"/>
    </location>
</feature>
<evidence type="ECO:0008006" key="4">
    <source>
        <dbReference type="Google" id="ProtNLM"/>
    </source>
</evidence>
<name>A0ABN8ITC8_9NEOP</name>
<feature type="non-terminal residue" evidence="2">
    <location>
        <position position="1"/>
    </location>
</feature>
<protein>
    <recommendedName>
        <fullName evidence="4">PEST proteolytic signal-containing nuclear protein</fullName>
    </recommendedName>
</protein>
<gene>
    <name evidence="2" type="ORF">IPOD504_LOCUS12289</name>
</gene>
<feature type="region of interest" description="Disordered" evidence="1">
    <location>
        <begin position="87"/>
        <end position="171"/>
    </location>
</feature>
<evidence type="ECO:0000313" key="2">
    <source>
        <dbReference type="EMBL" id="CAH2062913.1"/>
    </source>
</evidence>